<dbReference type="SUPFAM" id="SSF53686">
    <property type="entry name" value="Tryptophan synthase beta subunit-like PLP-dependent enzymes"/>
    <property type="match status" value="1"/>
</dbReference>
<name>A0A8W8JSL8_MAGGI</name>
<dbReference type="InterPro" id="IPR050147">
    <property type="entry name" value="Ser/Thr_Dehydratase"/>
</dbReference>
<dbReference type="PANTHER" id="PTHR48078">
    <property type="entry name" value="THREONINE DEHYDRATASE, MITOCHONDRIAL-RELATED"/>
    <property type="match status" value="1"/>
</dbReference>
<evidence type="ECO:0000313" key="10">
    <source>
        <dbReference type="EnsemblMetazoa" id="G20690.7:cds"/>
    </source>
</evidence>
<reference evidence="10" key="1">
    <citation type="submission" date="2022-08" db="UniProtKB">
        <authorList>
            <consortium name="EnsemblMetazoa"/>
        </authorList>
    </citation>
    <scope>IDENTIFICATION</scope>
    <source>
        <strain evidence="10">05x7-T-G4-1.051#20</strain>
    </source>
</reference>
<dbReference type="EnsemblMetazoa" id="G20690.7">
    <property type="protein sequence ID" value="G20690.7:cds"/>
    <property type="gene ID" value="G20690"/>
</dbReference>
<dbReference type="GO" id="GO:0004794">
    <property type="term" value="F:threonine deaminase activity"/>
    <property type="evidence" value="ECO:0007669"/>
    <property type="project" value="TreeGrafter"/>
</dbReference>
<dbReference type="Gene3D" id="3.40.50.1100">
    <property type="match status" value="2"/>
</dbReference>
<feature type="domain" description="Tryptophan synthase beta chain-like PALP" evidence="9">
    <location>
        <begin position="15"/>
        <end position="332"/>
    </location>
</feature>
<dbReference type="InterPro" id="IPR036052">
    <property type="entry name" value="TrpB-like_PALP_sf"/>
</dbReference>
<dbReference type="Pfam" id="PF00291">
    <property type="entry name" value="PALP"/>
    <property type="match status" value="1"/>
</dbReference>
<dbReference type="GO" id="GO:0006565">
    <property type="term" value="P:L-serine catabolic process"/>
    <property type="evidence" value="ECO:0007669"/>
    <property type="project" value="TreeGrafter"/>
</dbReference>
<dbReference type="AlphaFoldDB" id="A0A8W8JSL8"/>
<dbReference type="InterPro" id="IPR001926">
    <property type="entry name" value="TrpB-like_PALP"/>
</dbReference>
<evidence type="ECO:0000256" key="1">
    <source>
        <dbReference type="ARBA" id="ARBA00001933"/>
    </source>
</evidence>
<dbReference type="GO" id="GO:0003941">
    <property type="term" value="F:L-serine ammonia-lyase activity"/>
    <property type="evidence" value="ECO:0007669"/>
    <property type="project" value="UniProtKB-EC"/>
</dbReference>
<dbReference type="GO" id="GO:0006567">
    <property type="term" value="P:L-threonine catabolic process"/>
    <property type="evidence" value="ECO:0007669"/>
    <property type="project" value="TreeGrafter"/>
</dbReference>
<dbReference type="PANTHER" id="PTHR48078:SF2">
    <property type="entry name" value="CATABOLIC L-SERINE_THREONINE DEHYDRATASE"/>
    <property type="match status" value="1"/>
</dbReference>
<sequence>MDALKHDDIHQRPIYIETPAILSTPLSNSTGFKVYLKLENLQVPGSFKIRGIGNLCQKAVLKGCKRVVCASGGNGGLAAAYAARLLNLPATIVLPTTTPDFMAQKIRDQEATVEVQGSVWDESNQYAMTLAKDPECLYVNPCDHPDIWEGHESLIVETKQQLPCPPDVVVASVGGGGLLCGVIQGMQRVGWGHIPVVAMETEGADCLNVSLRENKVATIPAITSVAKCLGALTPCTKVFELCQKNKVISKLCTDKQAINACLKFAVTISFHMITIRHRTLRSCHCNSSDDHRQLVEPACGASLAAVYSGILKDLQTQGQLGEIKSALIVVCGGSAVTLDALSKWKKEFDL</sequence>
<dbReference type="EC" id="4.3.1.17" evidence="3"/>
<comment type="catalytic activity">
    <reaction evidence="8">
        <text>L-serine = pyruvate + NH4(+)</text>
        <dbReference type="Rhea" id="RHEA:19169"/>
        <dbReference type="ChEBI" id="CHEBI:15361"/>
        <dbReference type="ChEBI" id="CHEBI:28938"/>
        <dbReference type="ChEBI" id="CHEBI:33384"/>
        <dbReference type="EC" id="4.3.1.17"/>
    </reaction>
</comment>
<evidence type="ECO:0000259" key="9">
    <source>
        <dbReference type="Pfam" id="PF00291"/>
    </source>
</evidence>
<dbReference type="Proteomes" id="UP000005408">
    <property type="component" value="Unassembled WGS sequence"/>
</dbReference>
<comment type="similarity">
    <text evidence="2">Belongs to the serine/threonine dehydratase family.</text>
</comment>
<evidence type="ECO:0000256" key="7">
    <source>
        <dbReference type="ARBA" id="ARBA00042605"/>
    </source>
</evidence>
<keyword evidence="11" id="KW-1185">Reference proteome</keyword>
<accession>A0A8W8JSL8</accession>
<evidence type="ECO:0000256" key="3">
    <source>
        <dbReference type="ARBA" id="ARBA00012093"/>
    </source>
</evidence>
<evidence type="ECO:0000256" key="8">
    <source>
        <dbReference type="ARBA" id="ARBA00049406"/>
    </source>
</evidence>
<evidence type="ECO:0000256" key="2">
    <source>
        <dbReference type="ARBA" id="ARBA00010869"/>
    </source>
</evidence>
<evidence type="ECO:0000256" key="6">
    <source>
        <dbReference type="ARBA" id="ARBA00041766"/>
    </source>
</evidence>
<evidence type="ECO:0000256" key="4">
    <source>
        <dbReference type="ARBA" id="ARBA00022898"/>
    </source>
</evidence>
<keyword evidence="4" id="KW-0663">Pyridoxal phosphate</keyword>
<evidence type="ECO:0000256" key="5">
    <source>
        <dbReference type="ARBA" id="ARBA00023239"/>
    </source>
</evidence>
<keyword evidence="5" id="KW-0456">Lyase</keyword>
<proteinExistence type="inferred from homology"/>
<evidence type="ECO:0000313" key="11">
    <source>
        <dbReference type="Proteomes" id="UP000005408"/>
    </source>
</evidence>
<organism evidence="10 11">
    <name type="scientific">Magallana gigas</name>
    <name type="common">Pacific oyster</name>
    <name type="synonym">Crassostrea gigas</name>
    <dbReference type="NCBI Taxonomy" id="29159"/>
    <lineage>
        <taxon>Eukaryota</taxon>
        <taxon>Metazoa</taxon>
        <taxon>Spiralia</taxon>
        <taxon>Lophotrochozoa</taxon>
        <taxon>Mollusca</taxon>
        <taxon>Bivalvia</taxon>
        <taxon>Autobranchia</taxon>
        <taxon>Pteriomorphia</taxon>
        <taxon>Ostreida</taxon>
        <taxon>Ostreoidea</taxon>
        <taxon>Ostreidae</taxon>
        <taxon>Magallana</taxon>
    </lineage>
</organism>
<dbReference type="GO" id="GO:0009097">
    <property type="term" value="P:isoleucine biosynthetic process"/>
    <property type="evidence" value="ECO:0007669"/>
    <property type="project" value="TreeGrafter"/>
</dbReference>
<protein>
    <recommendedName>
        <fullName evidence="3">L-serine ammonia-lyase</fullName>
        <ecNumber evidence="3">4.3.1.17</ecNumber>
    </recommendedName>
    <alternativeName>
        <fullName evidence="6">L-serine deaminase</fullName>
    </alternativeName>
    <alternativeName>
        <fullName evidence="7">L-threonine dehydratase</fullName>
    </alternativeName>
</protein>
<comment type="cofactor">
    <cofactor evidence="1">
        <name>pyridoxal 5'-phosphate</name>
        <dbReference type="ChEBI" id="CHEBI:597326"/>
    </cofactor>
</comment>